<dbReference type="InterPro" id="IPR036390">
    <property type="entry name" value="WH_DNA-bd_sf"/>
</dbReference>
<evidence type="ECO:0008006" key="3">
    <source>
        <dbReference type="Google" id="ProtNLM"/>
    </source>
</evidence>
<dbReference type="Gene3D" id="6.10.140.2180">
    <property type="match status" value="1"/>
</dbReference>
<reference evidence="1" key="1">
    <citation type="submission" date="2021-01" db="EMBL/GenBank/DDBJ databases">
        <title>Whole genome shotgun sequence of Planosporangium mesophilum NBRC 109066.</title>
        <authorList>
            <person name="Komaki H."/>
            <person name="Tamura T."/>
        </authorList>
    </citation>
    <scope>NUCLEOTIDE SEQUENCE</scope>
    <source>
        <strain evidence="1">NBRC 109066</strain>
    </source>
</reference>
<dbReference type="RefSeq" id="WP_168118237.1">
    <property type="nucleotide sequence ID" value="NZ_BOON01000059.1"/>
</dbReference>
<evidence type="ECO:0000313" key="1">
    <source>
        <dbReference type="EMBL" id="GII25826.1"/>
    </source>
</evidence>
<dbReference type="Proteomes" id="UP000599074">
    <property type="component" value="Unassembled WGS sequence"/>
</dbReference>
<evidence type="ECO:0000313" key="2">
    <source>
        <dbReference type="Proteomes" id="UP000599074"/>
    </source>
</evidence>
<comment type="caution">
    <text evidence="1">The sequence shown here is derived from an EMBL/GenBank/DDBJ whole genome shotgun (WGS) entry which is preliminary data.</text>
</comment>
<organism evidence="1 2">
    <name type="scientific">Planosporangium mesophilum</name>
    <dbReference type="NCBI Taxonomy" id="689768"/>
    <lineage>
        <taxon>Bacteria</taxon>
        <taxon>Bacillati</taxon>
        <taxon>Actinomycetota</taxon>
        <taxon>Actinomycetes</taxon>
        <taxon>Micromonosporales</taxon>
        <taxon>Micromonosporaceae</taxon>
        <taxon>Planosporangium</taxon>
    </lineage>
</organism>
<sequence>MSTADLLLHPVRLRIVQVFLGDRELTTGQLRDELPEVPTASLYRHVATLVEGEVLQVVTERKVRGTFERTYRLNAVNARVSGEEAATMNAESHRRAFMTFVAALLGDYDRYLARAEVDLARDRVGYQQLALNLTDAEFDELAAEVGEVIRRRLALPSAPDRTRRLWSTVVMPAG</sequence>
<dbReference type="Gene3D" id="1.10.10.10">
    <property type="entry name" value="Winged helix-like DNA-binding domain superfamily/Winged helix DNA-binding domain"/>
    <property type="match status" value="1"/>
</dbReference>
<keyword evidence="2" id="KW-1185">Reference proteome</keyword>
<proteinExistence type="predicted"/>
<dbReference type="AlphaFoldDB" id="A0A8J3THW2"/>
<accession>A0A8J3THW2</accession>
<dbReference type="InterPro" id="IPR036388">
    <property type="entry name" value="WH-like_DNA-bd_sf"/>
</dbReference>
<dbReference type="Pfam" id="PF12840">
    <property type="entry name" value="HTH_20"/>
    <property type="match status" value="1"/>
</dbReference>
<name>A0A8J3THW2_9ACTN</name>
<dbReference type="SUPFAM" id="SSF46785">
    <property type="entry name" value="Winged helix' DNA-binding domain"/>
    <property type="match status" value="1"/>
</dbReference>
<dbReference type="EMBL" id="BOON01000059">
    <property type="protein sequence ID" value="GII25826.1"/>
    <property type="molecule type" value="Genomic_DNA"/>
</dbReference>
<protein>
    <recommendedName>
        <fullName evidence="3">Helix-turn-helix domain-containing protein</fullName>
    </recommendedName>
</protein>
<gene>
    <name evidence="1" type="ORF">Pme01_54230</name>
</gene>